<evidence type="ECO:0000313" key="3">
    <source>
        <dbReference type="Proteomes" id="UP001198602"/>
    </source>
</evidence>
<feature type="transmembrane region" description="Helical" evidence="1">
    <location>
        <begin position="75"/>
        <end position="94"/>
    </location>
</feature>
<feature type="transmembrane region" description="Helical" evidence="1">
    <location>
        <begin position="227"/>
        <end position="254"/>
    </location>
</feature>
<feature type="transmembrane region" description="Helical" evidence="1">
    <location>
        <begin position="196"/>
        <end position="215"/>
    </location>
</feature>
<feature type="transmembrane region" description="Helical" evidence="1">
    <location>
        <begin position="45"/>
        <end position="63"/>
    </location>
</feature>
<feature type="transmembrane region" description="Helical" evidence="1">
    <location>
        <begin position="141"/>
        <end position="162"/>
    </location>
</feature>
<reference evidence="2 3" key="1">
    <citation type="submission" date="2021-07" db="EMBL/GenBank/DDBJ databases">
        <title>Characterization of Violacein-producing bacteria and related species.</title>
        <authorList>
            <person name="Wilson H.S."/>
            <person name="De Leon M.E."/>
        </authorList>
    </citation>
    <scope>NUCLEOTIDE SEQUENCE [LARGE SCALE GENOMIC DNA]</scope>
    <source>
        <strain evidence="2 3">HSC-2F05</strain>
    </source>
</reference>
<feature type="transmembrane region" description="Helical" evidence="1">
    <location>
        <begin position="100"/>
        <end position="121"/>
    </location>
</feature>
<keyword evidence="1" id="KW-0472">Membrane</keyword>
<protein>
    <recommendedName>
        <fullName evidence="4">O-antigen ligase domain-containing protein</fullName>
    </recommendedName>
</protein>
<feature type="transmembrane region" description="Helical" evidence="1">
    <location>
        <begin position="358"/>
        <end position="378"/>
    </location>
</feature>
<proteinExistence type="predicted"/>
<gene>
    <name evidence="2" type="ORF">LE190_01605</name>
</gene>
<keyword evidence="1" id="KW-1133">Transmembrane helix</keyword>
<dbReference type="EMBL" id="JAHYBX010000001">
    <property type="protein sequence ID" value="MCA1854623.1"/>
    <property type="molecule type" value="Genomic_DNA"/>
</dbReference>
<organism evidence="2 3">
    <name type="scientific">Massilia hydrophila</name>
    <dbReference type="NCBI Taxonomy" id="3044279"/>
    <lineage>
        <taxon>Bacteria</taxon>
        <taxon>Pseudomonadati</taxon>
        <taxon>Pseudomonadota</taxon>
        <taxon>Betaproteobacteria</taxon>
        <taxon>Burkholderiales</taxon>
        <taxon>Oxalobacteraceae</taxon>
        <taxon>Telluria group</taxon>
        <taxon>Massilia</taxon>
    </lineage>
</organism>
<evidence type="ECO:0000313" key="2">
    <source>
        <dbReference type="EMBL" id="MCA1854623.1"/>
    </source>
</evidence>
<feature type="transmembrane region" description="Helical" evidence="1">
    <location>
        <begin position="266"/>
        <end position="285"/>
    </location>
</feature>
<dbReference type="RefSeq" id="WP_225237076.1">
    <property type="nucleotide sequence ID" value="NZ_JAHYBX010000001.1"/>
</dbReference>
<comment type="caution">
    <text evidence="2">The sequence shown here is derived from an EMBL/GenBank/DDBJ whole genome shotgun (WGS) entry which is preliminary data.</text>
</comment>
<feature type="transmembrane region" description="Helical" evidence="1">
    <location>
        <begin position="390"/>
        <end position="412"/>
    </location>
</feature>
<keyword evidence="1" id="KW-0812">Transmembrane</keyword>
<dbReference type="Proteomes" id="UP001198602">
    <property type="component" value="Unassembled WGS sequence"/>
</dbReference>
<evidence type="ECO:0000256" key="1">
    <source>
        <dbReference type="SAM" id="Phobius"/>
    </source>
</evidence>
<sequence>MVKEFRLETIDKAPRKLCFLKQAFFTLALFCYIFNFTLLSVGVSAAVFVLVGCAVALVLKSSYRDHLIHAVAENLVLFLLLVFAGLYGSTLSALMGDGEVVFAGIFFKNVAFFTAAVVLGLRLKSEADSLGSNSPAKGILYVFDLCFYAIFIQGVLVIWTFIDPSMKELLSDLILNRGNIDLDHAFRFRGLHDSGGFTLGVILGLGAVYGMFTFVTKTVENSLLRLFMVIVLFFSTLLVARTGIVVVIIGLVMLLIRWPTVRHLCAYLFLFLFCFIVVIFAKIFFSEQYDFFNDVIFGYAFEFFVNYQSGQGLRTESSDDLKTMLFIPDLFHMFFGSGSYDLPSNGVDRSDSGYMKTLLASGVLGVFIVYGAYASIALRIRNTLRMEKNIPEILGILGIILLVIEIKAPVFYQNDTSRLFWLVYGTVLAYSISAKRTSVHMPADAPRICT</sequence>
<feature type="transmembrane region" description="Helical" evidence="1">
    <location>
        <begin position="418"/>
        <end position="434"/>
    </location>
</feature>
<keyword evidence="3" id="KW-1185">Reference proteome</keyword>
<evidence type="ECO:0008006" key="4">
    <source>
        <dbReference type="Google" id="ProtNLM"/>
    </source>
</evidence>
<name>A0ABS7Y5J6_9BURK</name>
<accession>A0ABS7Y5J6</accession>